<keyword evidence="5" id="KW-0812">Transmembrane</keyword>
<keyword evidence="2" id="KW-0539">Nucleus</keyword>
<evidence type="ECO:0000256" key="3">
    <source>
        <dbReference type="ARBA" id="ARBA00024347"/>
    </source>
</evidence>
<evidence type="ECO:0000259" key="7">
    <source>
        <dbReference type="PROSITE" id="PS51059"/>
    </source>
</evidence>
<name>A0A979FFK4_HYAAZ</name>
<reference evidence="9" key="1">
    <citation type="submission" date="2025-08" db="UniProtKB">
        <authorList>
            <consortium name="RefSeq"/>
        </authorList>
    </citation>
    <scope>IDENTIFICATION</scope>
    <source>
        <tissue evidence="9">Whole organism</tissue>
    </source>
</reference>
<dbReference type="InterPro" id="IPR004170">
    <property type="entry name" value="WWE_dom"/>
</dbReference>
<dbReference type="Gene3D" id="3.90.228.10">
    <property type="match status" value="1"/>
</dbReference>
<dbReference type="GO" id="GO:0003950">
    <property type="term" value="F:NAD+ poly-ADP-ribosyltransferase activity"/>
    <property type="evidence" value="ECO:0007669"/>
    <property type="project" value="UniProtKB-UniRule"/>
</dbReference>
<dbReference type="AlphaFoldDB" id="A0A979FFK4"/>
<dbReference type="PROSITE" id="PS51059">
    <property type="entry name" value="PARP_CATALYTIC"/>
    <property type="match status" value="1"/>
</dbReference>
<dbReference type="InterPro" id="IPR037197">
    <property type="entry name" value="WWE_dom_sf"/>
</dbReference>
<dbReference type="SUPFAM" id="SSF56399">
    <property type="entry name" value="ADP-ribosylation"/>
    <property type="match status" value="1"/>
</dbReference>
<organism evidence="8 9">
    <name type="scientific">Hyalella azteca</name>
    <name type="common">Amphipod</name>
    <dbReference type="NCBI Taxonomy" id="294128"/>
    <lineage>
        <taxon>Eukaryota</taxon>
        <taxon>Metazoa</taxon>
        <taxon>Ecdysozoa</taxon>
        <taxon>Arthropoda</taxon>
        <taxon>Crustacea</taxon>
        <taxon>Multicrustacea</taxon>
        <taxon>Malacostraca</taxon>
        <taxon>Eumalacostraca</taxon>
        <taxon>Peracarida</taxon>
        <taxon>Amphipoda</taxon>
        <taxon>Senticaudata</taxon>
        <taxon>Talitrida</taxon>
        <taxon>Talitroidea</taxon>
        <taxon>Hyalellidae</taxon>
        <taxon>Hyalella</taxon>
    </lineage>
</organism>
<feature type="domain" description="PARP catalytic" evidence="7">
    <location>
        <begin position="263"/>
        <end position="446"/>
    </location>
</feature>
<dbReference type="RefSeq" id="XP_047735691.1">
    <property type="nucleotide sequence ID" value="XM_047879735.1"/>
</dbReference>
<keyword evidence="5" id="KW-0472">Membrane</keyword>
<dbReference type="PANTHER" id="PTHR45740:SF2">
    <property type="entry name" value="POLY [ADP-RIBOSE] POLYMERASE"/>
    <property type="match status" value="1"/>
</dbReference>
<keyword evidence="8" id="KW-1185">Reference proteome</keyword>
<gene>
    <name evidence="9" type="primary">LOC125177625</name>
</gene>
<evidence type="ECO:0000256" key="4">
    <source>
        <dbReference type="RuleBase" id="RU362114"/>
    </source>
</evidence>
<feature type="domain" description="WWE" evidence="6">
    <location>
        <begin position="73"/>
        <end position="162"/>
    </location>
</feature>
<dbReference type="GO" id="GO:0005634">
    <property type="term" value="C:nucleus"/>
    <property type="evidence" value="ECO:0007669"/>
    <property type="project" value="UniProtKB-SubCell"/>
</dbReference>
<keyword evidence="4" id="KW-0328">Glycosyltransferase</keyword>
<dbReference type="Pfam" id="PF02825">
    <property type="entry name" value="WWE"/>
    <property type="match status" value="2"/>
</dbReference>
<comment type="subcellular location">
    <subcellularLocation>
        <location evidence="1">Nucleus</location>
    </subcellularLocation>
</comment>
<sequence>MSSPLESDGERIFLFLESTCTLLMMLFRLSGKIIILFYPLLVMFFKLLYWLFCMFFKLLYRFFCTFFIASPQRNGNRDEFSSVEYEWFFCDENNQWIKYGQISSGNDTNYVPSQGSDDIEKHYQTQPRQVMTIKSRQHTYELNFMTMTQTNLGTKVQRPICRIVKNAGSNNGSGAVSMHVAYEWYFKEDDESWVKFDSKGNTVNTGAIERQFRSDPKTKFKFTAGIQSYVLNFIKMTQTNTSTGKVREVRRPNQPVSLTASSPSIAQISSGQKCSTMSLPANHAEYTKVLKLLKTTLPKCNPISIVKINNPYLETAFKNRKIQLQNQYPSVKYKEEYLFHGTKPANVKAILEDNIDWRLHGSCTGHIYGRGAYFSNDAKMSHFYGNAIFVCKVLVGLTVVGNSNTVKPAKDKSNRPIDTTVNDAANPTIFVKYDSQEYYPEYYAEC</sequence>
<dbReference type="SUPFAM" id="SSF117839">
    <property type="entry name" value="WWE domain"/>
    <property type="match status" value="2"/>
</dbReference>
<dbReference type="Proteomes" id="UP000694843">
    <property type="component" value="Unplaced"/>
</dbReference>
<evidence type="ECO:0000256" key="1">
    <source>
        <dbReference type="ARBA" id="ARBA00004123"/>
    </source>
</evidence>
<evidence type="ECO:0000259" key="6">
    <source>
        <dbReference type="PROSITE" id="PS50918"/>
    </source>
</evidence>
<dbReference type="PROSITE" id="PS50918">
    <property type="entry name" value="WWE"/>
    <property type="match status" value="2"/>
</dbReference>
<dbReference type="Pfam" id="PF00644">
    <property type="entry name" value="PARP"/>
    <property type="match status" value="1"/>
</dbReference>
<evidence type="ECO:0000256" key="5">
    <source>
        <dbReference type="SAM" id="Phobius"/>
    </source>
</evidence>
<evidence type="ECO:0000256" key="2">
    <source>
        <dbReference type="ARBA" id="ARBA00023242"/>
    </source>
</evidence>
<keyword evidence="5" id="KW-1133">Transmembrane helix</keyword>
<protein>
    <recommendedName>
        <fullName evidence="4">Poly [ADP-ribose] polymerase</fullName>
        <shortName evidence="4">PARP</shortName>
        <ecNumber evidence="4">2.4.2.-</ecNumber>
    </recommendedName>
</protein>
<accession>A0A979FFK4</accession>
<feature type="transmembrane region" description="Helical" evidence="5">
    <location>
        <begin position="12"/>
        <end position="41"/>
    </location>
</feature>
<dbReference type="InterPro" id="IPR012317">
    <property type="entry name" value="Poly(ADP-ribose)pol_cat_dom"/>
</dbReference>
<dbReference type="OrthoDB" id="6366153at2759"/>
<comment type="similarity">
    <text evidence="3">Belongs to the ARTD/PARP family.</text>
</comment>
<dbReference type="KEGG" id="hazt:125177625"/>
<dbReference type="GeneID" id="125177625"/>
<keyword evidence="4" id="KW-0808">Transferase</keyword>
<dbReference type="EC" id="2.4.2.-" evidence="4"/>
<evidence type="ECO:0000313" key="9">
    <source>
        <dbReference type="RefSeq" id="XP_047735691.1"/>
    </source>
</evidence>
<proteinExistence type="inferred from homology"/>
<dbReference type="GO" id="GO:1990404">
    <property type="term" value="F:NAD+-protein mono-ADP-ribosyltransferase activity"/>
    <property type="evidence" value="ECO:0007669"/>
    <property type="project" value="TreeGrafter"/>
</dbReference>
<dbReference type="InterPro" id="IPR051712">
    <property type="entry name" value="ARTD-AVP"/>
</dbReference>
<keyword evidence="4" id="KW-0520">NAD</keyword>
<dbReference type="Gene3D" id="3.30.720.50">
    <property type="match status" value="2"/>
</dbReference>
<dbReference type="PANTHER" id="PTHR45740">
    <property type="entry name" value="POLY [ADP-RIBOSE] POLYMERASE"/>
    <property type="match status" value="1"/>
</dbReference>
<evidence type="ECO:0000313" key="8">
    <source>
        <dbReference type="Proteomes" id="UP000694843"/>
    </source>
</evidence>
<feature type="domain" description="WWE" evidence="6">
    <location>
        <begin position="170"/>
        <end position="251"/>
    </location>
</feature>